<dbReference type="Gene3D" id="3.40.190.150">
    <property type="entry name" value="Bordetella uptake gene, domain 1"/>
    <property type="match status" value="1"/>
</dbReference>
<name>A0A6M9PHA3_9BURK</name>
<feature type="signal peptide" evidence="2">
    <location>
        <begin position="1"/>
        <end position="38"/>
    </location>
</feature>
<evidence type="ECO:0000313" key="3">
    <source>
        <dbReference type="EMBL" id="QKM62230.1"/>
    </source>
</evidence>
<evidence type="ECO:0000256" key="2">
    <source>
        <dbReference type="SAM" id="SignalP"/>
    </source>
</evidence>
<evidence type="ECO:0000313" key="4">
    <source>
        <dbReference type="Proteomes" id="UP000500806"/>
    </source>
</evidence>
<proteinExistence type="inferred from homology"/>
<reference evidence="3 4" key="1">
    <citation type="submission" date="2018-04" db="EMBL/GenBank/DDBJ databases">
        <title>Polynucleobacter sp. LimPoW16 genome.</title>
        <authorList>
            <person name="Hahn M.W."/>
        </authorList>
    </citation>
    <scope>NUCLEOTIDE SEQUENCE [LARGE SCALE GENOMIC DNA]</scope>
    <source>
        <strain evidence="3 4">LimPoW16</strain>
    </source>
</reference>
<dbReference type="Pfam" id="PF03401">
    <property type="entry name" value="TctC"/>
    <property type="match status" value="1"/>
</dbReference>
<gene>
    <name evidence="3" type="ORF">DCO16_03545</name>
</gene>
<dbReference type="SUPFAM" id="SSF53850">
    <property type="entry name" value="Periplasmic binding protein-like II"/>
    <property type="match status" value="1"/>
</dbReference>
<dbReference type="KEGG" id="pani:DCO16_03545"/>
<dbReference type="InterPro" id="IPR042100">
    <property type="entry name" value="Bug_dom1"/>
</dbReference>
<feature type="chain" id="PRO_5027080492" evidence="2">
    <location>
        <begin position="39"/>
        <end position="340"/>
    </location>
</feature>
<dbReference type="AlphaFoldDB" id="A0A6M9PHA3"/>
<evidence type="ECO:0000256" key="1">
    <source>
        <dbReference type="ARBA" id="ARBA00006987"/>
    </source>
</evidence>
<organism evidence="3 4">
    <name type="scientific">Polynucleobacter antarcticus</name>
    <dbReference type="NCBI Taxonomy" id="1743162"/>
    <lineage>
        <taxon>Bacteria</taxon>
        <taxon>Pseudomonadati</taxon>
        <taxon>Pseudomonadota</taxon>
        <taxon>Betaproteobacteria</taxon>
        <taxon>Burkholderiales</taxon>
        <taxon>Burkholderiaceae</taxon>
        <taxon>Polynucleobacter</taxon>
    </lineage>
</organism>
<dbReference type="PANTHER" id="PTHR42928">
    <property type="entry name" value="TRICARBOXYLATE-BINDING PROTEIN"/>
    <property type="match status" value="1"/>
</dbReference>
<dbReference type="Proteomes" id="UP000500806">
    <property type="component" value="Chromosome"/>
</dbReference>
<dbReference type="PIRSF" id="PIRSF017082">
    <property type="entry name" value="YflP"/>
    <property type="match status" value="1"/>
</dbReference>
<sequence length="340" mass="36486">MPYFNRNDNMKNRSIQRRCAMFIFALLGMSSVMKIANAQSYPNKPITLVAPYSAGGDSDFSGRNLAAVATKYINQPLIVQNIVGASGTIGSQKVRTSPPDGYTLLIARGGSQAISPALDSKTPYKWNDFTFIAILDLNPVACVVKSDSKYKTMKELLAAIRAEPGKLNYASAGSGTTQHLAVEVALNASNLPSSAALMIPYKSGGEATTALLSNQVDFICNNLPTLAGQIKGGTVRALMVSTPERLKDFPDVPTGRDLGLLQFEEVMGWSGLYGPPGLPSEVVNKWVEVLKKVAQDPAWARGNETAGAIAAIRSPAETEVFARQQVELYEKLGNTLGLRK</sequence>
<dbReference type="CDD" id="cd07012">
    <property type="entry name" value="PBP2_Bug_TTT"/>
    <property type="match status" value="1"/>
</dbReference>
<keyword evidence="4" id="KW-1185">Reference proteome</keyword>
<dbReference type="Gene3D" id="3.40.190.10">
    <property type="entry name" value="Periplasmic binding protein-like II"/>
    <property type="match status" value="1"/>
</dbReference>
<dbReference type="PANTHER" id="PTHR42928:SF5">
    <property type="entry name" value="BLR1237 PROTEIN"/>
    <property type="match status" value="1"/>
</dbReference>
<keyword evidence="2" id="KW-0732">Signal</keyword>
<comment type="similarity">
    <text evidence="1">Belongs to the UPF0065 (bug) family.</text>
</comment>
<dbReference type="EMBL" id="CP028941">
    <property type="protein sequence ID" value="QKM62230.1"/>
    <property type="molecule type" value="Genomic_DNA"/>
</dbReference>
<dbReference type="InterPro" id="IPR005064">
    <property type="entry name" value="BUG"/>
</dbReference>
<accession>A0A6M9PHA3</accession>
<protein>
    <submittedName>
        <fullName evidence="3">Tripartite tricarboxylate transporter substrate binding protein</fullName>
    </submittedName>
</protein>